<evidence type="ECO:0000256" key="5">
    <source>
        <dbReference type="PIRSR" id="PIRSR001227-2"/>
    </source>
</evidence>
<dbReference type="InterPro" id="IPR023343">
    <property type="entry name" value="Penicillin_amidase_dom1"/>
</dbReference>
<proteinExistence type="inferred from homology"/>
<evidence type="ECO:0000313" key="9">
    <source>
        <dbReference type="Proteomes" id="UP000321197"/>
    </source>
</evidence>
<organism evidence="8 9">
    <name type="scientific">Meiothermus hypogaeus NBRC 106114</name>
    <dbReference type="NCBI Taxonomy" id="1227553"/>
    <lineage>
        <taxon>Bacteria</taxon>
        <taxon>Thermotogati</taxon>
        <taxon>Deinococcota</taxon>
        <taxon>Deinococci</taxon>
        <taxon>Thermales</taxon>
        <taxon>Thermaceae</taxon>
        <taxon>Meiothermus</taxon>
    </lineage>
</organism>
<dbReference type="GO" id="GO:0017000">
    <property type="term" value="P:antibiotic biosynthetic process"/>
    <property type="evidence" value="ECO:0007669"/>
    <property type="project" value="InterPro"/>
</dbReference>
<feature type="chain" id="PRO_5021776470" evidence="7">
    <location>
        <begin position="22"/>
        <end position="787"/>
    </location>
</feature>
<keyword evidence="2" id="KW-0378">Hydrolase</keyword>
<name>A0A511R0Y6_9DEIN</name>
<dbReference type="AlphaFoldDB" id="A0A511R0Y6"/>
<comment type="caution">
    <text evidence="8">The sequence shown here is derived from an EMBL/GenBank/DDBJ whole genome shotgun (WGS) entry which is preliminary data.</text>
</comment>
<comment type="cofactor">
    <cofactor evidence="5">
        <name>Ca(2+)</name>
        <dbReference type="ChEBI" id="CHEBI:29108"/>
    </cofactor>
    <text evidence="5">Binds 1 Ca(2+) ion per dimer.</text>
</comment>
<evidence type="ECO:0000256" key="1">
    <source>
        <dbReference type="ARBA" id="ARBA00006586"/>
    </source>
</evidence>
<evidence type="ECO:0000256" key="3">
    <source>
        <dbReference type="ARBA" id="ARBA00023145"/>
    </source>
</evidence>
<feature type="binding site" evidence="5">
    <location>
        <position position="327"/>
    </location>
    <ligand>
        <name>Ca(2+)</name>
        <dbReference type="ChEBI" id="CHEBI:29108"/>
    </ligand>
</feature>
<protein>
    <submittedName>
        <fullName evidence="8">Penicillin acylase</fullName>
    </submittedName>
</protein>
<evidence type="ECO:0000256" key="4">
    <source>
        <dbReference type="PIRSR" id="PIRSR001227-1"/>
    </source>
</evidence>
<feature type="binding site" evidence="5">
    <location>
        <position position="330"/>
    </location>
    <ligand>
        <name>Ca(2+)</name>
        <dbReference type="ChEBI" id="CHEBI:29108"/>
    </ligand>
</feature>
<dbReference type="InterPro" id="IPR002692">
    <property type="entry name" value="S45"/>
</dbReference>
<dbReference type="InterPro" id="IPR043146">
    <property type="entry name" value="Penicillin_amidase_N_B-knob"/>
</dbReference>
<feature type="region of interest" description="Disordered" evidence="6">
    <location>
        <begin position="202"/>
        <end position="225"/>
    </location>
</feature>
<feature type="active site" description="Nucleophile" evidence="4">
    <location>
        <position position="255"/>
    </location>
</feature>
<feature type="binding site" evidence="5">
    <location>
        <position position="516"/>
    </location>
    <ligand>
        <name>Ca(2+)</name>
        <dbReference type="ChEBI" id="CHEBI:29108"/>
    </ligand>
</feature>
<keyword evidence="3" id="KW-0865">Zymogen</keyword>
<evidence type="ECO:0000313" key="8">
    <source>
        <dbReference type="EMBL" id="GEM82957.1"/>
    </source>
</evidence>
<dbReference type="PIRSF" id="PIRSF001227">
    <property type="entry name" value="Pen_acylase"/>
    <property type="match status" value="1"/>
</dbReference>
<keyword evidence="7" id="KW-0732">Signal</keyword>
<feature type="signal peptide" evidence="7">
    <location>
        <begin position="1"/>
        <end position="21"/>
    </location>
</feature>
<keyword evidence="5" id="KW-0479">Metal-binding</keyword>
<comment type="similarity">
    <text evidence="1">Belongs to the peptidase S45 family.</text>
</comment>
<dbReference type="Gene3D" id="2.30.120.10">
    <property type="match status" value="1"/>
</dbReference>
<dbReference type="Gene3D" id="1.10.439.10">
    <property type="entry name" value="Penicillin Amidohydrolase, domain 1"/>
    <property type="match status" value="1"/>
</dbReference>
<sequence length="787" mass="87932">MRWLFLGLTVLLLLASCVPSNQVRQVQGLSGPVNITFDRWGIPHIRALSSDMDVFFAQGYVHARDRLFQMELGRRVAQGRLSEILGSGAVEQDRFFRIWGFYRAAQASLPNHTEFTRRALEAYAAGVNQFIREGNLPLPFALLGFTPEPWTPTDTLAWGKLQSYDLGQVWQDEIDNSFILGKVGVEGFNDLRGEYPKGWPTILQPGDLRSDDERAEPGYPTPQPALSGATLLAMQKLAEFSETLRMAPRSPDHGSNNWVLSGSRTTSGKPLLANDPHLRLQNPALWYIADLQGPGYRAIGATIPGVPGVFLGRNDRVAWGATNVRPDVMDLFVLDLQGQSYRTPTGLVPLRLRQEVIRVRGANPVTLTVRESEYGPVISDLGRAFLRPGLTAGTAIASDNQAVAVRWTGLEPQDTTLDAYLGMNRARNAAEFREALRRYAAPMQNFVYADVDGNIGYFAPGWIPLRDWDGRFPASARLGQQWKGYVAFERLPQVVNPREGFVSSANNRVLPHGGPDISSYTTEVFRAQRIRDLILATPKASLEDMARWQGDTYSIIAREMLPGLLALQPQSQAARRLQDAVRGWDLQAELDSVGATAFAFYYREISRMLEDELELRYPPVPYTFVKTLREDGRWCRNAAAGIQNCAQFMAQALEKAGAELEHRLGPDPARWQWGRLHQATLPSPLASTPLIGGLFNRTLPTPGSMHTVNVANYNQDSFLHTSGASLRTLFDLADPDNSRIIYPMGQSADVFSSHFDNLLWLWRDKQYIPLSTRPANWGQTWTLELRP</sequence>
<dbReference type="Gene3D" id="1.10.1400.10">
    <property type="match status" value="1"/>
</dbReference>
<dbReference type="InterPro" id="IPR043147">
    <property type="entry name" value="Penicillin_amidase_A-knob"/>
</dbReference>
<evidence type="ECO:0000256" key="6">
    <source>
        <dbReference type="SAM" id="MobiDB-lite"/>
    </source>
</evidence>
<dbReference type="PANTHER" id="PTHR34218">
    <property type="entry name" value="PEPTIDASE S45 PENICILLIN AMIDASE"/>
    <property type="match status" value="1"/>
</dbReference>
<accession>A0A511R0Y6</accession>
<dbReference type="InterPro" id="IPR029055">
    <property type="entry name" value="Ntn_hydrolases_N"/>
</dbReference>
<gene>
    <name evidence="8" type="ORF">MHY01S_11230</name>
</gene>
<dbReference type="Gene3D" id="3.60.20.10">
    <property type="entry name" value="Glutamine Phosphoribosylpyrophosphate, subunit 1, domain 1"/>
    <property type="match status" value="1"/>
</dbReference>
<evidence type="ECO:0000256" key="2">
    <source>
        <dbReference type="ARBA" id="ARBA00022801"/>
    </source>
</evidence>
<dbReference type="CDD" id="cd03747">
    <property type="entry name" value="Ntn_PGA_like"/>
    <property type="match status" value="1"/>
</dbReference>
<dbReference type="OrthoDB" id="9759796at2"/>
<dbReference type="PROSITE" id="PS51257">
    <property type="entry name" value="PROKAR_LIPOPROTEIN"/>
    <property type="match status" value="1"/>
</dbReference>
<dbReference type="SUPFAM" id="SSF56235">
    <property type="entry name" value="N-terminal nucleophile aminohydrolases (Ntn hydrolases)"/>
    <property type="match status" value="1"/>
</dbReference>
<dbReference type="GO" id="GO:0046872">
    <property type="term" value="F:metal ion binding"/>
    <property type="evidence" value="ECO:0007669"/>
    <property type="project" value="UniProtKB-KW"/>
</dbReference>
<reference evidence="8 9" key="1">
    <citation type="submission" date="2019-07" db="EMBL/GenBank/DDBJ databases">
        <title>Whole genome shotgun sequence of Meiothermus hypogaeus NBRC 106114.</title>
        <authorList>
            <person name="Hosoyama A."/>
            <person name="Uohara A."/>
            <person name="Ohji S."/>
            <person name="Ichikawa N."/>
        </authorList>
    </citation>
    <scope>NUCLEOTIDE SEQUENCE [LARGE SCALE GENOMIC DNA]</scope>
    <source>
        <strain evidence="8 9">NBRC 106114</strain>
    </source>
</reference>
<dbReference type="EMBL" id="BJXL01000027">
    <property type="protein sequence ID" value="GEM82957.1"/>
    <property type="molecule type" value="Genomic_DNA"/>
</dbReference>
<dbReference type="Pfam" id="PF01804">
    <property type="entry name" value="Penicil_amidase"/>
    <property type="match status" value="1"/>
</dbReference>
<keyword evidence="5" id="KW-0106">Calcium</keyword>
<dbReference type="Proteomes" id="UP000321197">
    <property type="component" value="Unassembled WGS sequence"/>
</dbReference>
<dbReference type="InterPro" id="IPR014395">
    <property type="entry name" value="Pen/GL7ACA/AHL_acylase"/>
</dbReference>
<dbReference type="PANTHER" id="PTHR34218:SF4">
    <property type="entry name" value="ACYL-HOMOSERINE LACTONE ACYLASE QUIP"/>
    <property type="match status" value="1"/>
</dbReference>
<dbReference type="RefSeq" id="WP_119339470.1">
    <property type="nucleotide sequence ID" value="NZ_BJXL01000027.1"/>
</dbReference>
<dbReference type="GO" id="GO:0016811">
    <property type="term" value="F:hydrolase activity, acting on carbon-nitrogen (but not peptide) bonds, in linear amides"/>
    <property type="evidence" value="ECO:0007669"/>
    <property type="project" value="InterPro"/>
</dbReference>
<feature type="binding site" evidence="5">
    <location>
        <position position="173"/>
    </location>
    <ligand>
        <name>Ca(2+)</name>
        <dbReference type="ChEBI" id="CHEBI:29108"/>
    </ligand>
</feature>
<evidence type="ECO:0000256" key="7">
    <source>
        <dbReference type="SAM" id="SignalP"/>
    </source>
</evidence>